<dbReference type="Gene3D" id="3.30.360.10">
    <property type="entry name" value="Dihydrodipicolinate Reductase, domain 2"/>
    <property type="match status" value="1"/>
</dbReference>
<dbReference type="InterPro" id="IPR036291">
    <property type="entry name" value="NAD(P)-bd_dom_sf"/>
</dbReference>
<gene>
    <name evidence="4" type="ORF">OMP38_14005</name>
</gene>
<keyword evidence="1" id="KW-0560">Oxidoreductase</keyword>
<comment type="caution">
    <text evidence="4">The sequence shown here is derived from an EMBL/GenBank/DDBJ whole genome shotgun (WGS) entry which is preliminary data.</text>
</comment>
<evidence type="ECO:0000259" key="3">
    <source>
        <dbReference type="Pfam" id="PF22725"/>
    </source>
</evidence>
<dbReference type="Gene3D" id="3.40.50.720">
    <property type="entry name" value="NAD(P)-binding Rossmann-like Domain"/>
    <property type="match status" value="1"/>
</dbReference>
<dbReference type="EMBL" id="JAPDHZ010000003">
    <property type="protein sequence ID" value="MDG0791851.1"/>
    <property type="molecule type" value="Genomic_DNA"/>
</dbReference>
<evidence type="ECO:0000259" key="2">
    <source>
        <dbReference type="Pfam" id="PF01408"/>
    </source>
</evidence>
<dbReference type="GO" id="GO:0016491">
    <property type="term" value="F:oxidoreductase activity"/>
    <property type="evidence" value="ECO:0007669"/>
    <property type="project" value="UniProtKB-KW"/>
</dbReference>
<keyword evidence="5" id="KW-1185">Reference proteome</keyword>
<reference evidence="4 5" key="1">
    <citation type="submission" date="2022-10" db="EMBL/GenBank/DDBJ databases">
        <title>Comparative genomic analysis of Cohnella hashimotonis sp. nov., isolated from the International Space Station.</title>
        <authorList>
            <person name="Simpson A."/>
            <person name="Venkateswaran K."/>
        </authorList>
    </citation>
    <scope>NUCLEOTIDE SEQUENCE [LARGE SCALE GENOMIC DNA]</scope>
    <source>
        <strain evidence="4 5">DSM 18997</strain>
    </source>
</reference>
<protein>
    <submittedName>
        <fullName evidence="4">Gfo/Idh/MocA family oxidoreductase</fullName>
    </submittedName>
</protein>
<dbReference type="GO" id="GO:0000166">
    <property type="term" value="F:nucleotide binding"/>
    <property type="evidence" value="ECO:0007669"/>
    <property type="project" value="InterPro"/>
</dbReference>
<dbReference type="Pfam" id="PF22725">
    <property type="entry name" value="GFO_IDH_MocA_C3"/>
    <property type="match status" value="1"/>
</dbReference>
<name>A0A9X4KHH1_9BACL</name>
<feature type="domain" description="Gfo/Idh/MocA-like oxidoreductase N-terminal" evidence="2">
    <location>
        <begin position="5"/>
        <end position="118"/>
    </location>
</feature>
<feature type="domain" description="GFO/IDH/MocA-like oxidoreductase" evidence="3">
    <location>
        <begin position="130"/>
        <end position="267"/>
    </location>
</feature>
<evidence type="ECO:0000313" key="4">
    <source>
        <dbReference type="EMBL" id="MDG0791851.1"/>
    </source>
</evidence>
<dbReference type="InterPro" id="IPR055170">
    <property type="entry name" value="GFO_IDH_MocA-like_dom"/>
</dbReference>
<dbReference type="Proteomes" id="UP001153387">
    <property type="component" value="Unassembled WGS sequence"/>
</dbReference>
<dbReference type="AlphaFoldDB" id="A0A9X4KHH1"/>
<sequence length="363" mass="38631">MSKNRIGLIGCGNISAIYLKNLTASSDVQVVACADIDVERARSRAQEFGVPKAYTVEELLADPEIDIVVNLTIPASHAEISRRALEAGKHVYLEKPLAVELQDGRDVVALAESKGLRIACAPETFLGGGIQTCRKLIDEGAIGRPIAATGFMMGSGPEAWHPDPVFFYQKGGGPLFDMGPYYLTAFIFLLGGIRRVTASAAISLPERIVGSGSKKGERIPVETPTHIAGVLDFASGAVGTLITSFDVAAGTNLTNMIEIHGTEGTLRVPDPNTFGGPVKLKKPGGDYEDVSLSFGYDDNMRGIGVIDMARAIAENRPHRASGRLALHVLETMNGLLQASAEDRHIALEPLAERPAIMPEGGFE</sequence>
<dbReference type="InterPro" id="IPR000683">
    <property type="entry name" value="Gfo/Idh/MocA-like_OxRdtase_N"/>
</dbReference>
<dbReference type="PANTHER" id="PTHR43818:SF11">
    <property type="entry name" value="BCDNA.GH03377"/>
    <property type="match status" value="1"/>
</dbReference>
<accession>A0A9X4KHH1</accession>
<dbReference type="SUPFAM" id="SSF51735">
    <property type="entry name" value="NAD(P)-binding Rossmann-fold domains"/>
    <property type="match status" value="1"/>
</dbReference>
<proteinExistence type="predicted"/>
<evidence type="ECO:0000256" key="1">
    <source>
        <dbReference type="ARBA" id="ARBA00023002"/>
    </source>
</evidence>
<dbReference type="InterPro" id="IPR050463">
    <property type="entry name" value="Gfo/Idh/MocA_oxidrdct_glycsds"/>
</dbReference>
<organism evidence="4 5">
    <name type="scientific">Cohnella ginsengisoli</name>
    <dbReference type="NCBI Taxonomy" id="425004"/>
    <lineage>
        <taxon>Bacteria</taxon>
        <taxon>Bacillati</taxon>
        <taxon>Bacillota</taxon>
        <taxon>Bacilli</taxon>
        <taxon>Bacillales</taxon>
        <taxon>Paenibacillaceae</taxon>
        <taxon>Cohnella</taxon>
    </lineage>
</organism>
<dbReference type="PANTHER" id="PTHR43818">
    <property type="entry name" value="BCDNA.GH03377"/>
    <property type="match status" value="1"/>
</dbReference>
<dbReference type="RefSeq" id="WP_277565695.1">
    <property type="nucleotide sequence ID" value="NZ_JAPDHZ010000003.1"/>
</dbReference>
<dbReference type="SUPFAM" id="SSF55347">
    <property type="entry name" value="Glyceraldehyde-3-phosphate dehydrogenase-like, C-terminal domain"/>
    <property type="match status" value="1"/>
</dbReference>
<dbReference type="Pfam" id="PF01408">
    <property type="entry name" value="GFO_IDH_MocA"/>
    <property type="match status" value="1"/>
</dbReference>
<evidence type="ECO:0000313" key="5">
    <source>
        <dbReference type="Proteomes" id="UP001153387"/>
    </source>
</evidence>